<dbReference type="Proteomes" id="UP001151760">
    <property type="component" value="Unassembled WGS sequence"/>
</dbReference>
<evidence type="ECO:0000313" key="1">
    <source>
        <dbReference type="EMBL" id="GJT12027.1"/>
    </source>
</evidence>
<dbReference type="EMBL" id="BQNB010013115">
    <property type="protein sequence ID" value="GJT12027.1"/>
    <property type="molecule type" value="Genomic_DNA"/>
</dbReference>
<gene>
    <name evidence="1" type="ORF">Tco_0859069</name>
</gene>
<organism evidence="1 2">
    <name type="scientific">Tanacetum coccineum</name>
    <dbReference type="NCBI Taxonomy" id="301880"/>
    <lineage>
        <taxon>Eukaryota</taxon>
        <taxon>Viridiplantae</taxon>
        <taxon>Streptophyta</taxon>
        <taxon>Embryophyta</taxon>
        <taxon>Tracheophyta</taxon>
        <taxon>Spermatophyta</taxon>
        <taxon>Magnoliopsida</taxon>
        <taxon>eudicotyledons</taxon>
        <taxon>Gunneridae</taxon>
        <taxon>Pentapetalae</taxon>
        <taxon>asterids</taxon>
        <taxon>campanulids</taxon>
        <taxon>Asterales</taxon>
        <taxon>Asteraceae</taxon>
        <taxon>Asteroideae</taxon>
        <taxon>Anthemideae</taxon>
        <taxon>Anthemidinae</taxon>
        <taxon>Tanacetum</taxon>
    </lineage>
</organism>
<name>A0ABQ5BEA6_9ASTR</name>
<evidence type="ECO:0000313" key="2">
    <source>
        <dbReference type="Proteomes" id="UP001151760"/>
    </source>
</evidence>
<proteinExistence type="predicted"/>
<accession>A0ABQ5BEA6</accession>
<protein>
    <submittedName>
        <fullName evidence="1">Uncharacterized protein</fullName>
    </submittedName>
</protein>
<sequence>MSATRQAMSLAEIDQIVAQRVTDAIEAIAVYETKIRLAHDSMNQVVSQGTPVARNANNKRKWELITVRILKGNKTKVVKWIVGVPLLQQDKGPQWKIERLPLPVMSVENKGITRVIAQS</sequence>
<comment type="caution">
    <text evidence="1">The sequence shown here is derived from an EMBL/GenBank/DDBJ whole genome shotgun (WGS) entry which is preliminary data.</text>
</comment>
<reference evidence="1" key="2">
    <citation type="submission" date="2022-01" db="EMBL/GenBank/DDBJ databases">
        <authorList>
            <person name="Yamashiro T."/>
            <person name="Shiraishi A."/>
            <person name="Satake H."/>
            <person name="Nakayama K."/>
        </authorList>
    </citation>
    <scope>NUCLEOTIDE SEQUENCE</scope>
</reference>
<reference evidence="1" key="1">
    <citation type="journal article" date="2022" name="Int. J. Mol. Sci.">
        <title>Draft Genome of Tanacetum Coccineum: Genomic Comparison of Closely Related Tanacetum-Family Plants.</title>
        <authorList>
            <person name="Yamashiro T."/>
            <person name="Shiraishi A."/>
            <person name="Nakayama K."/>
            <person name="Satake H."/>
        </authorList>
    </citation>
    <scope>NUCLEOTIDE SEQUENCE</scope>
</reference>
<keyword evidence="2" id="KW-1185">Reference proteome</keyword>